<keyword evidence="4" id="KW-0804">Transcription</keyword>
<evidence type="ECO:0000313" key="9">
    <source>
        <dbReference type="Proteomes" id="UP000694846"/>
    </source>
</evidence>
<dbReference type="PROSITE" id="PS50888">
    <property type="entry name" value="BHLH"/>
    <property type="match status" value="1"/>
</dbReference>
<keyword evidence="9" id="KW-1185">Reference proteome</keyword>
<evidence type="ECO:0000256" key="2">
    <source>
        <dbReference type="ARBA" id="ARBA00023015"/>
    </source>
</evidence>
<dbReference type="PROSITE" id="PS51054">
    <property type="entry name" value="ORANGE"/>
    <property type="match status" value="1"/>
</dbReference>
<keyword evidence="3" id="KW-0238">DNA-binding</keyword>
<feature type="domain" description="Orange" evidence="8">
    <location>
        <begin position="135"/>
        <end position="168"/>
    </location>
</feature>
<evidence type="ECO:0000256" key="1">
    <source>
        <dbReference type="ARBA" id="ARBA00004123"/>
    </source>
</evidence>
<dbReference type="GeneID" id="112689089"/>
<reference evidence="10" key="1">
    <citation type="submission" date="2025-08" db="UniProtKB">
        <authorList>
            <consortium name="RefSeq"/>
        </authorList>
    </citation>
    <scope>IDENTIFICATION</scope>
    <source>
        <tissue evidence="10">Whole body</tissue>
    </source>
</reference>
<dbReference type="PANTHER" id="PTHR10985">
    <property type="entry name" value="BASIC HELIX-LOOP-HELIX TRANSCRIPTION FACTOR, HES-RELATED"/>
    <property type="match status" value="1"/>
</dbReference>
<evidence type="ECO:0000256" key="6">
    <source>
        <dbReference type="SAM" id="MobiDB-lite"/>
    </source>
</evidence>
<dbReference type="Proteomes" id="UP000694846">
    <property type="component" value="Unplaced"/>
</dbReference>
<protein>
    <submittedName>
        <fullName evidence="10">Transcription factor HES-4-like</fullName>
    </submittedName>
</protein>
<sequence length="376" mass="39938">MSSTNNDSEDDDPRVHSSGMSSSSAPPCGRRYELSKSELRKNNKPIMEKKRRARINQCLNELKTLILDALKKDPARHTKLEKADILEMTVRHLQSLHRGGASSRHPPVPVAATGPTIEASSSSSAALTAVVVQKFQTGYQECAGEVNRFVGRLDGVDDDIKKRLMSHLDSCVAKMRYVAATAATPPPVHNYSLQQQQQIDPLATALVPSTAAGPLHLLPDIALVPSPVPLPPPPQPPPPQPVGRLRTSAFTAVHGLSSSPPRTDHRSPYGVFCDEPAVSSTSSWAEDVAAAAAVTDKNPPLDFSMKKPMATAACTGKKPLGDIPVNVPTAVASSSHKTGSAPGSHRVTPATNRPTAAPAAGPHDGPGTDPNMWRPW</sequence>
<evidence type="ECO:0000259" key="7">
    <source>
        <dbReference type="PROSITE" id="PS50888"/>
    </source>
</evidence>
<dbReference type="Gene3D" id="6.10.250.980">
    <property type="match status" value="1"/>
</dbReference>
<dbReference type="SMART" id="SM00511">
    <property type="entry name" value="ORANGE"/>
    <property type="match status" value="1"/>
</dbReference>
<dbReference type="SUPFAM" id="SSF158457">
    <property type="entry name" value="Orange domain-like"/>
    <property type="match status" value="1"/>
</dbReference>
<dbReference type="SMART" id="SM00353">
    <property type="entry name" value="HLH"/>
    <property type="match status" value="1"/>
</dbReference>
<proteinExistence type="predicted"/>
<dbReference type="InterPro" id="IPR036638">
    <property type="entry name" value="HLH_DNA-bd_sf"/>
</dbReference>
<dbReference type="InterPro" id="IPR003650">
    <property type="entry name" value="Orange_dom"/>
</dbReference>
<feature type="region of interest" description="Disordered" evidence="6">
    <location>
        <begin position="331"/>
        <end position="376"/>
    </location>
</feature>
<comment type="subcellular location">
    <subcellularLocation>
        <location evidence="1">Nucleus</location>
    </subcellularLocation>
</comment>
<evidence type="ECO:0000256" key="3">
    <source>
        <dbReference type="ARBA" id="ARBA00023125"/>
    </source>
</evidence>
<keyword evidence="5" id="KW-0539">Nucleus</keyword>
<gene>
    <name evidence="10" type="primary">LOC112689089</name>
</gene>
<dbReference type="GO" id="GO:0046983">
    <property type="term" value="F:protein dimerization activity"/>
    <property type="evidence" value="ECO:0007669"/>
    <property type="project" value="InterPro"/>
</dbReference>
<accession>A0A8B8G571</accession>
<feature type="compositionally biased region" description="Low complexity" evidence="6">
    <location>
        <begin position="348"/>
        <end position="370"/>
    </location>
</feature>
<name>A0A8B8G571_9HEMI</name>
<dbReference type="Pfam" id="PF00010">
    <property type="entry name" value="HLH"/>
    <property type="match status" value="1"/>
</dbReference>
<dbReference type="SUPFAM" id="SSF47459">
    <property type="entry name" value="HLH, helix-loop-helix DNA-binding domain"/>
    <property type="match status" value="1"/>
</dbReference>
<evidence type="ECO:0000256" key="5">
    <source>
        <dbReference type="ARBA" id="ARBA00023242"/>
    </source>
</evidence>
<dbReference type="GO" id="GO:1990837">
    <property type="term" value="F:sequence-specific double-stranded DNA binding"/>
    <property type="evidence" value="ECO:0007669"/>
    <property type="project" value="UniProtKB-ARBA"/>
</dbReference>
<keyword evidence="2" id="KW-0805">Transcription regulation</keyword>
<organism evidence="9 10">
    <name type="scientific">Sipha flava</name>
    <name type="common">yellow sugarcane aphid</name>
    <dbReference type="NCBI Taxonomy" id="143950"/>
    <lineage>
        <taxon>Eukaryota</taxon>
        <taxon>Metazoa</taxon>
        <taxon>Ecdysozoa</taxon>
        <taxon>Arthropoda</taxon>
        <taxon>Hexapoda</taxon>
        <taxon>Insecta</taxon>
        <taxon>Pterygota</taxon>
        <taxon>Neoptera</taxon>
        <taxon>Paraneoptera</taxon>
        <taxon>Hemiptera</taxon>
        <taxon>Sternorrhyncha</taxon>
        <taxon>Aphidomorpha</taxon>
        <taxon>Aphidoidea</taxon>
        <taxon>Aphididae</taxon>
        <taxon>Sipha</taxon>
    </lineage>
</organism>
<evidence type="ECO:0000313" key="10">
    <source>
        <dbReference type="RefSeq" id="XP_025418389.1"/>
    </source>
</evidence>
<dbReference type="CDD" id="cd18913">
    <property type="entry name" value="bHLH-O_hairy_like"/>
    <property type="match status" value="1"/>
</dbReference>
<dbReference type="GO" id="GO:0005634">
    <property type="term" value="C:nucleus"/>
    <property type="evidence" value="ECO:0007669"/>
    <property type="project" value="UniProtKB-SubCell"/>
</dbReference>
<feature type="compositionally biased region" description="Basic and acidic residues" evidence="6">
    <location>
        <begin position="30"/>
        <end position="41"/>
    </location>
</feature>
<dbReference type="InterPro" id="IPR011598">
    <property type="entry name" value="bHLH_dom"/>
</dbReference>
<feature type="region of interest" description="Disordered" evidence="6">
    <location>
        <begin position="1"/>
        <end position="50"/>
    </location>
</feature>
<dbReference type="RefSeq" id="XP_025418389.1">
    <property type="nucleotide sequence ID" value="XM_025562604.1"/>
</dbReference>
<dbReference type="AlphaFoldDB" id="A0A8B8G571"/>
<dbReference type="GO" id="GO:0006355">
    <property type="term" value="P:regulation of DNA-templated transcription"/>
    <property type="evidence" value="ECO:0007669"/>
    <property type="project" value="InterPro"/>
</dbReference>
<dbReference type="OrthoDB" id="6085656at2759"/>
<dbReference type="Pfam" id="PF07527">
    <property type="entry name" value="Hairy_orange"/>
    <property type="match status" value="1"/>
</dbReference>
<evidence type="ECO:0000256" key="4">
    <source>
        <dbReference type="ARBA" id="ARBA00023163"/>
    </source>
</evidence>
<feature type="domain" description="BHLH" evidence="7">
    <location>
        <begin position="39"/>
        <end position="96"/>
    </location>
</feature>
<dbReference type="InterPro" id="IPR050370">
    <property type="entry name" value="HES_HEY"/>
</dbReference>
<evidence type="ECO:0000259" key="8">
    <source>
        <dbReference type="PROSITE" id="PS51054"/>
    </source>
</evidence>
<dbReference type="FunFam" id="4.10.280.10:FF:000009">
    <property type="entry name" value="Transcription factor HES-1"/>
    <property type="match status" value="1"/>
</dbReference>
<dbReference type="Gene3D" id="4.10.280.10">
    <property type="entry name" value="Helix-loop-helix DNA-binding domain"/>
    <property type="match status" value="1"/>
</dbReference>